<evidence type="ECO:0000313" key="3">
    <source>
        <dbReference type="Proteomes" id="UP001054945"/>
    </source>
</evidence>
<evidence type="ECO:0000256" key="1">
    <source>
        <dbReference type="SAM" id="MobiDB-lite"/>
    </source>
</evidence>
<keyword evidence="3" id="KW-1185">Reference proteome</keyword>
<dbReference type="EMBL" id="BPLR01001437">
    <property type="protein sequence ID" value="GIZ02312.1"/>
    <property type="molecule type" value="Genomic_DNA"/>
</dbReference>
<evidence type="ECO:0000313" key="2">
    <source>
        <dbReference type="EMBL" id="GIZ02312.1"/>
    </source>
</evidence>
<feature type="region of interest" description="Disordered" evidence="1">
    <location>
        <begin position="57"/>
        <end position="80"/>
    </location>
</feature>
<accession>A0AAV4Y4P4</accession>
<gene>
    <name evidence="2" type="ORF">CEXT_214061</name>
</gene>
<reference evidence="2 3" key="1">
    <citation type="submission" date="2021-06" db="EMBL/GenBank/DDBJ databases">
        <title>Caerostris extrusa draft genome.</title>
        <authorList>
            <person name="Kono N."/>
            <person name="Arakawa K."/>
        </authorList>
    </citation>
    <scope>NUCLEOTIDE SEQUENCE [LARGE SCALE GENOMIC DNA]</scope>
</reference>
<sequence length="141" mass="15649">MDPWKKHSESSKISQDEFYSSVSICSGAGEMCNENLLCGPQLTCTKSSMWRRSTCEGVATTDSPTTTTTDSPTTTTTGSTTTTLTLLPRLQFLQFLQRPPVPQPKLNAFPTVIKDGHHGLTISIKCIGWINYHYKMYNLPL</sequence>
<dbReference type="AlphaFoldDB" id="A0AAV4Y4P4"/>
<feature type="compositionally biased region" description="Low complexity" evidence="1">
    <location>
        <begin position="60"/>
        <end position="80"/>
    </location>
</feature>
<organism evidence="2 3">
    <name type="scientific">Caerostris extrusa</name>
    <name type="common">Bark spider</name>
    <name type="synonym">Caerostris bankana</name>
    <dbReference type="NCBI Taxonomy" id="172846"/>
    <lineage>
        <taxon>Eukaryota</taxon>
        <taxon>Metazoa</taxon>
        <taxon>Ecdysozoa</taxon>
        <taxon>Arthropoda</taxon>
        <taxon>Chelicerata</taxon>
        <taxon>Arachnida</taxon>
        <taxon>Araneae</taxon>
        <taxon>Araneomorphae</taxon>
        <taxon>Entelegynae</taxon>
        <taxon>Araneoidea</taxon>
        <taxon>Araneidae</taxon>
        <taxon>Caerostris</taxon>
    </lineage>
</organism>
<comment type="caution">
    <text evidence="2">The sequence shown here is derived from an EMBL/GenBank/DDBJ whole genome shotgun (WGS) entry which is preliminary data.</text>
</comment>
<dbReference type="Proteomes" id="UP001054945">
    <property type="component" value="Unassembled WGS sequence"/>
</dbReference>
<protein>
    <submittedName>
        <fullName evidence="2">Uncharacterized protein</fullName>
    </submittedName>
</protein>
<proteinExistence type="predicted"/>
<name>A0AAV4Y4P4_CAEEX</name>